<organism evidence="2 3">
    <name type="scientific">Gordonia phage Secretariat</name>
    <dbReference type="NCBI Taxonomy" id="2725616"/>
    <lineage>
        <taxon>Viruses</taxon>
        <taxon>Duplodnaviria</taxon>
        <taxon>Heunggongvirae</taxon>
        <taxon>Uroviricota</taxon>
        <taxon>Caudoviricetes</taxon>
        <taxon>Deejayvirinae</taxon>
        <taxon>Secretariatvirus</taxon>
        <taxon>Secretariatvirus secretariat</taxon>
    </lineage>
</organism>
<name>A0A6M3T6T7_9CAUD</name>
<accession>A0A6M3T6T7</accession>
<dbReference type="KEGG" id="vg:55630584"/>
<proteinExistence type="predicted"/>
<dbReference type="GeneID" id="55630584"/>
<dbReference type="InterPro" id="IPR055776">
    <property type="entry name" value="DUF7352"/>
</dbReference>
<keyword evidence="3" id="KW-1185">Reference proteome</keyword>
<evidence type="ECO:0000313" key="3">
    <source>
        <dbReference type="Proteomes" id="UP000501526"/>
    </source>
</evidence>
<dbReference type="Proteomes" id="UP000501526">
    <property type="component" value="Segment"/>
</dbReference>
<dbReference type="EMBL" id="MT310850">
    <property type="protein sequence ID" value="QJD49651.1"/>
    <property type="molecule type" value="Genomic_DNA"/>
</dbReference>
<dbReference type="RefSeq" id="YP_009859486.1">
    <property type="nucleotide sequence ID" value="NC_048876.1"/>
</dbReference>
<protein>
    <recommendedName>
        <fullName evidence="1">DUF7352 domain-containing protein</fullName>
    </recommendedName>
</protein>
<evidence type="ECO:0000259" key="1">
    <source>
        <dbReference type="Pfam" id="PF24043"/>
    </source>
</evidence>
<feature type="domain" description="DUF7352" evidence="1">
    <location>
        <begin position="8"/>
        <end position="99"/>
    </location>
</feature>
<sequence>MHTHNGTRILTVPLSMKDGPQEMTLGSAKVLMATEGPKSTKTIDLHYEVDTASYEFFIKTSQTFYIVNNGARVPENSEHVTSLVLRSGDPVHIYRKVESDMEYTLRVVDESLSHTLIEGYANSSGMGTTLKCFTTLDGEGRNKFMDDLLWNGAAEHKASREDPFPYTVTATLATQLKEQE</sequence>
<reference evidence="2 3" key="1">
    <citation type="submission" date="2020-04" db="EMBL/GenBank/DDBJ databases">
        <authorList>
            <person name="Chase M.A."/>
            <person name="Coleman C.N."/>
            <person name="Cunha M.O."/>
            <person name="Daffner M."/>
            <person name="Deam C.J."/>
            <person name="Deloso L.J."/>
            <person name="Desomma A.M."/>
            <person name="Gallardo J."/>
            <person name="Horne M.E."/>
            <person name="Kanahan O.P."/>
            <person name="Lam V."/>
            <person name="Morgan R.T."/>
            <person name="Mustor E.M."/>
            <person name="Ricardo-Iglesias M."/>
            <person name="Sartorio C.J."/>
            <person name="Sciacchitano A.R."/>
            <person name="Tvenstrup A.W."/>
            <person name="Wood A.R."/>
            <person name="Pollenz R.S."/>
            <person name="Garlena R.A."/>
            <person name="Russell D.A."/>
            <person name="Pope W.H."/>
            <person name="Jacobs-Sera D."/>
            <person name="Hatfull G.F."/>
        </authorList>
    </citation>
    <scope>NUCLEOTIDE SEQUENCE [LARGE SCALE GENOMIC DNA]</scope>
</reference>
<gene>
    <name evidence="2" type="primary">76</name>
    <name evidence="2" type="ORF">SEA_SECRETARIAT_76</name>
</gene>
<evidence type="ECO:0000313" key="2">
    <source>
        <dbReference type="EMBL" id="QJD49651.1"/>
    </source>
</evidence>
<dbReference type="Pfam" id="PF24043">
    <property type="entry name" value="DUF7352"/>
    <property type="match status" value="1"/>
</dbReference>